<dbReference type="AlphaFoldDB" id="A5ZS89"/>
<keyword evidence="1" id="KW-1133">Transmembrane helix</keyword>
<organism evidence="2 3">
    <name type="scientific">Blautia obeum ATCC 29174</name>
    <dbReference type="NCBI Taxonomy" id="411459"/>
    <lineage>
        <taxon>Bacteria</taxon>
        <taxon>Bacillati</taxon>
        <taxon>Bacillota</taxon>
        <taxon>Clostridia</taxon>
        <taxon>Lachnospirales</taxon>
        <taxon>Lachnospiraceae</taxon>
        <taxon>Blautia</taxon>
    </lineage>
</organism>
<keyword evidence="1" id="KW-0812">Transmembrane</keyword>
<comment type="caution">
    <text evidence="2">The sequence shown here is derived from an EMBL/GenBank/DDBJ whole genome shotgun (WGS) entry which is preliminary data.</text>
</comment>
<protein>
    <submittedName>
        <fullName evidence="2">Uncharacterized protein</fullName>
    </submittedName>
</protein>
<proteinExistence type="predicted"/>
<dbReference type="Proteomes" id="UP000006002">
    <property type="component" value="Unassembled WGS sequence"/>
</dbReference>
<accession>A5ZS89</accession>
<evidence type="ECO:0000256" key="1">
    <source>
        <dbReference type="SAM" id="Phobius"/>
    </source>
</evidence>
<feature type="transmembrane region" description="Helical" evidence="1">
    <location>
        <begin position="7"/>
        <end position="26"/>
    </location>
</feature>
<dbReference type="HOGENOM" id="CLU_2599019_0_0_9"/>
<sequence>MLLILKFIFFHMMYGIIKCAVIMRYFPADDMNLVFSFIDQYFWSVLKFNKQLYILVETVIFSQQYFSTFFNSIIFFLIR</sequence>
<name>A5ZS89_9FIRM</name>
<evidence type="ECO:0000313" key="3">
    <source>
        <dbReference type="Proteomes" id="UP000006002"/>
    </source>
</evidence>
<reference evidence="2 3" key="1">
    <citation type="submission" date="2007-03" db="EMBL/GenBank/DDBJ databases">
        <authorList>
            <person name="Fulton L."/>
            <person name="Clifton S."/>
            <person name="Fulton B."/>
            <person name="Xu J."/>
            <person name="Minx P."/>
            <person name="Pepin K.H."/>
            <person name="Johnson M."/>
            <person name="Thiruvilangam P."/>
            <person name="Bhonagiri V."/>
            <person name="Nash W.E."/>
            <person name="Mardis E.R."/>
            <person name="Wilson R.K."/>
        </authorList>
    </citation>
    <scope>NUCLEOTIDE SEQUENCE [LARGE SCALE GENOMIC DNA]</scope>
    <source>
        <strain evidence="2 3">ATCC 29174</strain>
    </source>
</reference>
<reference evidence="2 3" key="2">
    <citation type="submission" date="2007-04" db="EMBL/GenBank/DDBJ databases">
        <title>Draft genome sequence of Ruminococcus obeum (ATCC 29174).</title>
        <authorList>
            <person name="Sudarsanam P."/>
            <person name="Ley R."/>
            <person name="Guruge J."/>
            <person name="Turnbaugh P.J."/>
            <person name="Mahowald M."/>
            <person name="Liep D."/>
            <person name="Gordon J."/>
        </authorList>
    </citation>
    <scope>NUCLEOTIDE SEQUENCE [LARGE SCALE GENOMIC DNA]</scope>
    <source>
        <strain evidence="2 3">ATCC 29174</strain>
    </source>
</reference>
<gene>
    <name evidence="2" type="ORF">RUMOBE_01866</name>
</gene>
<feature type="transmembrane region" description="Helical" evidence="1">
    <location>
        <begin position="52"/>
        <end position="78"/>
    </location>
</feature>
<dbReference type="EMBL" id="AAVO02000006">
    <property type="protein sequence ID" value="EDM87685.1"/>
    <property type="molecule type" value="Genomic_DNA"/>
</dbReference>
<keyword evidence="1" id="KW-0472">Membrane</keyword>
<evidence type="ECO:0000313" key="2">
    <source>
        <dbReference type="EMBL" id="EDM87685.1"/>
    </source>
</evidence>